<dbReference type="Gramene" id="mRNA:HanXRQr2_Chr04g0180381">
    <property type="protein sequence ID" value="mRNA:HanXRQr2_Chr04g0180381"/>
    <property type="gene ID" value="HanXRQr2_Chr04g0180381"/>
</dbReference>
<name>A0A251V161_HELAN</name>
<reference evidence="2" key="2">
    <citation type="submission" date="2017-02" db="EMBL/GenBank/DDBJ databases">
        <title>Sunflower complete genome.</title>
        <authorList>
            <person name="Langlade N."/>
            <person name="Munos S."/>
        </authorList>
    </citation>
    <scope>NUCLEOTIDE SEQUENCE [LARGE SCALE GENOMIC DNA]</scope>
    <source>
        <tissue evidence="2">Leaves</tissue>
    </source>
</reference>
<evidence type="ECO:0000313" key="2">
    <source>
        <dbReference type="EMBL" id="OTG29003.1"/>
    </source>
</evidence>
<dbReference type="AlphaFoldDB" id="A0A251V161"/>
<dbReference type="STRING" id="4232.A0A251V161"/>
<reference evidence="1 3" key="1">
    <citation type="journal article" date="2017" name="Nature">
        <title>The sunflower genome provides insights into oil metabolism, flowering and Asterid evolution.</title>
        <authorList>
            <person name="Badouin H."/>
            <person name="Gouzy J."/>
            <person name="Grassa C.J."/>
            <person name="Murat F."/>
            <person name="Staton S.E."/>
            <person name="Cottret L."/>
            <person name="Lelandais-Briere C."/>
            <person name="Owens G.L."/>
            <person name="Carrere S."/>
            <person name="Mayjonade B."/>
            <person name="Legrand L."/>
            <person name="Gill N."/>
            <person name="Kane N.C."/>
            <person name="Bowers J.E."/>
            <person name="Hubner S."/>
            <person name="Bellec A."/>
            <person name="Berard A."/>
            <person name="Berges H."/>
            <person name="Blanchet N."/>
            <person name="Boniface M.C."/>
            <person name="Brunel D."/>
            <person name="Catrice O."/>
            <person name="Chaidir N."/>
            <person name="Claudel C."/>
            <person name="Donnadieu C."/>
            <person name="Faraut T."/>
            <person name="Fievet G."/>
            <person name="Helmstetter N."/>
            <person name="King M."/>
            <person name="Knapp S.J."/>
            <person name="Lai Z."/>
            <person name="Le Paslier M.C."/>
            <person name="Lippi Y."/>
            <person name="Lorenzon L."/>
            <person name="Mandel J.R."/>
            <person name="Marage G."/>
            <person name="Marchand G."/>
            <person name="Marquand E."/>
            <person name="Bret-Mestries E."/>
            <person name="Morien E."/>
            <person name="Nambeesan S."/>
            <person name="Nguyen T."/>
            <person name="Pegot-Espagnet P."/>
            <person name="Pouilly N."/>
            <person name="Raftis F."/>
            <person name="Sallet E."/>
            <person name="Schiex T."/>
            <person name="Thomas J."/>
            <person name="Vandecasteele C."/>
            <person name="Vares D."/>
            <person name="Vear F."/>
            <person name="Vautrin S."/>
            <person name="Crespi M."/>
            <person name="Mangin B."/>
            <person name="Burke J.M."/>
            <person name="Salse J."/>
            <person name="Munos S."/>
            <person name="Vincourt P."/>
            <person name="Rieseberg L.H."/>
            <person name="Langlade N.B."/>
        </authorList>
    </citation>
    <scope>NUCLEOTIDE SEQUENCE [LARGE SCALE GENOMIC DNA]</scope>
    <source>
        <strain evidence="3">cv. SF193</strain>
        <tissue evidence="1">Leaves</tissue>
    </source>
</reference>
<organism evidence="2 3">
    <name type="scientific">Helianthus annuus</name>
    <name type="common">Common sunflower</name>
    <dbReference type="NCBI Taxonomy" id="4232"/>
    <lineage>
        <taxon>Eukaryota</taxon>
        <taxon>Viridiplantae</taxon>
        <taxon>Streptophyta</taxon>
        <taxon>Embryophyta</taxon>
        <taxon>Tracheophyta</taxon>
        <taxon>Spermatophyta</taxon>
        <taxon>Magnoliopsida</taxon>
        <taxon>eudicotyledons</taxon>
        <taxon>Gunneridae</taxon>
        <taxon>Pentapetalae</taxon>
        <taxon>asterids</taxon>
        <taxon>campanulids</taxon>
        <taxon>Asterales</taxon>
        <taxon>Asteraceae</taxon>
        <taxon>Asteroideae</taxon>
        <taxon>Heliantheae alliance</taxon>
        <taxon>Heliantheae</taxon>
        <taxon>Helianthus</taxon>
    </lineage>
</organism>
<evidence type="ECO:0000313" key="3">
    <source>
        <dbReference type="Proteomes" id="UP000215914"/>
    </source>
</evidence>
<keyword evidence="3" id="KW-1185">Reference proteome</keyword>
<accession>A0A251V161</accession>
<evidence type="ECO:0000313" key="1">
    <source>
        <dbReference type="EMBL" id="KAF5811348.1"/>
    </source>
</evidence>
<dbReference type="EMBL" id="CM007893">
    <property type="protein sequence ID" value="OTG29003.1"/>
    <property type="molecule type" value="Genomic_DNA"/>
</dbReference>
<dbReference type="PANTHER" id="PTHR43977">
    <property type="entry name" value="STRUCTURAL MAINTENANCE OF CHROMOSOMES PROTEIN 3"/>
    <property type="match status" value="1"/>
</dbReference>
<gene>
    <name evidence="2" type="ORF">HannXRQ_Chr04g0117511</name>
    <name evidence="1" type="ORF">HanXRQr2_Chr04g0180381</name>
</gene>
<sequence>MNYWVSIVSVSIEVGMWPKSFSYELCQIEVEPKVRNTFRPTKSNIASLTLIKDSERLDLLKEIGGTRVLEERHRESLKIMQETEYKEITSF</sequence>
<proteinExistence type="predicted"/>
<protein>
    <submittedName>
        <fullName evidence="2">Putative structural maintenance of chromosomes protein 3</fullName>
    </submittedName>
</protein>
<reference evidence="1" key="3">
    <citation type="submission" date="2020-06" db="EMBL/GenBank/DDBJ databases">
        <title>Helianthus annuus Genome sequencing and assembly Release 2.</title>
        <authorList>
            <person name="Gouzy J."/>
            <person name="Langlade N."/>
            <person name="Munos S."/>
        </authorList>
    </citation>
    <scope>NUCLEOTIDE SEQUENCE</scope>
    <source>
        <tissue evidence="1">Leaves</tissue>
    </source>
</reference>
<dbReference type="EMBL" id="MNCJ02000319">
    <property type="protein sequence ID" value="KAF5811348.1"/>
    <property type="molecule type" value="Genomic_DNA"/>
</dbReference>
<dbReference type="InParanoid" id="A0A251V161"/>
<dbReference type="Proteomes" id="UP000215914">
    <property type="component" value="Chromosome 4"/>
</dbReference>